<protein>
    <submittedName>
        <fullName evidence="2">Uncharacterized protein</fullName>
    </submittedName>
</protein>
<dbReference type="EMBL" id="CAJNOJ010000686">
    <property type="protein sequence ID" value="CAF1509827.1"/>
    <property type="molecule type" value="Genomic_DNA"/>
</dbReference>
<comment type="caution">
    <text evidence="2">The sequence shown here is derived from an EMBL/GenBank/DDBJ whole genome shotgun (WGS) entry which is preliminary data.</text>
</comment>
<dbReference type="GO" id="GO:0003676">
    <property type="term" value="F:nucleic acid binding"/>
    <property type="evidence" value="ECO:0007669"/>
    <property type="project" value="InterPro"/>
</dbReference>
<dbReference type="Gene3D" id="3.30.420.10">
    <property type="entry name" value="Ribonuclease H-like superfamily/Ribonuclease H"/>
    <property type="match status" value="1"/>
</dbReference>
<reference evidence="2" key="1">
    <citation type="submission" date="2021-02" db="EMBL/GenBank/DDBJ databases">
        <authorList>
            <person name="Nowell W R."/>
        </authorList>
    </citation>
    <scope>NUCLEOTIDE SEQUENCE</scope>
</reference>
<dbReference type="AlphaFoldDB" id="A0A815U1T9"/>
<feature type="compositionally biased region" description="Basic and acidic residues" evidence="1">
    <location>
        <begin position="1"/>
        <end position="15"/>
    </location>
</feature>
<feature type="region of interest" description="Disordered" evidence="1">
    <location>
        <begin position="1"/>
        <end position="20"/>
    </location>
</feature>
<feature type="compositionally biased region" description="Basic residues" evidence="1">
    <location>
        <begin position="388"/>
        <end position="405"/>
    </location>
</feature>
<evidence type="ECO:0000313" key="2">
    <source>
        <dbReference type="EMBL" id="CAF1509827.1"/>
    </source>
</evidence>
<dbReference type="InterPro" id="IPR036397">
    <property type="entry name" value="RNaseH_sf"/>
</dbReference>
<evidence type="ECO:0000256" key="1">
    <source>
        <dbReference type="SAM" id="MobiDB-lite"/>
    </source>
</evidence>
<dbReference type="OrthoDB" id="10047467at2759"/>
<gene>
    <name evidence="2" type="ORF">EDS130_LOCUS43170</name>
    <name evidence="3" type="ORF">XAT740_LOCUS55640</name>
</gene>
<keyword evidence="4" id="KW-1185">Reference proteome</keyword>
<evidence type="ECO:0000313" key="5">
    <source>
        <dbReference type="Proteomes" id="UP000663852"/>
    </source>
</evidence>
<organism evidence="2 5">
    <name type="scientific">Adineta ricciae</name>
    <name type="common">Rotifer</name>
    <dbReference type="NCBI Taxonomy" id="249248"/>
    <lineage>
        <taxon>Eukaryota</taxon>
        <taxon>Metazoa</taxon>
        <taxon>Spiralia</taxon>
        <taxon>Gnathifera</taxon>
        <taxon>Rotifera</taxon>
        <taxon>Eurotatoria</taxon>
        <taxon>Bdelloidea</taxon>
        <taxon>Adinetida</taxon>
        <taxon>Adinetidae</taxon>
        <taxon>Adineta</taxon>
    </lineage>
</organism>
<dbReference type="Proteomes" id="UP000663828">
    <property type="component" value="Unassembled WGS sequence"/>
</dbReference>
<accession>A0A815U1T9</accession>
<evidence type="ECO:0000313" key="3">
    <source>
        <dbReference type="EMBL" id="CAF1654471.1"/>
    </source>
</evidence>
<evidence type="ECO:0000313" key="4">
    <source>
        <dbReference type="Proteomes" id="UP000663828"/>
    </source>
</evidence>
<name>A0A815U1T9_ADIRI</name>
<sequence length="481" mass="57285">MKNQRKTEINEDRRQSYPRYHPSSNLEIIHVHYRSNVQTIEELIKKARATKRFVVDTESQYKKFRKGEPRTNGAVVQIQMIQSTINSVVVLIETCYLPDPQSTLYKKIHELCNTIFDNNNEIITWGPIEQEFATFKHFNLFHLGNVRECDLQFYFSNPSQLYDTHPAMERRGMTGESMKIDTPGDELIVDVDDDDIWNLNYDDAQQKPKLNPPLGLQTAVAETFNKFLDKSYTKNDWNCGLDRDLGTWRRKRFSRYEYNECEEKQQREDMKRYAIYDCAVVAELYFEKYPETANDYATTLETPATPEIPITTTTNTLTRQPDEVLISIEPETSVEIDSGISTKREIMLHRPELLNKMNENELLDFLRPTLNHQPQQPQRTPEEELQKKKERPKKKNEKFKEKKRNRPDFINRLTRPIYHKYTYQKIRAQMMDDGIYHSHQININQEKKEVTINFKSPALLEEARMKMRVNYFSEKQYYKRW</sequence>
<dbReference type="EMBL" id="CAJNOR010010511">
    <property type="protein sequence ID" value="CAF1654471.1"/>
    <property type="molecule type" value="Genomic_DNA"/>
</dbReference>
<feature type="region of interest" description="Disordered" evidence="1">
    <location>
        <begin position="371"/>
        <end position="406"/>
    </location>
</feature>
<proteinExistence type="predicted"/>
<dbReference type="Proteomes" id="UP000663852">
    <property type="component" value="Unassembled WGS sequence"/>
</dbReference>